<keyword evidence="1" id="KW-0472">Membrane</keyword>
<reference evidence="3" key="1">
    <citation type="journal article" date="2021" name="IMA Fungus">
        <title>Genomic characterization of three marine fungi, including Emericellopsis atlantica sp. nov. with signatures of a generalist lifestyle and marine biomass degradation.</title>
        <authorList>
            <person name="Hagestad O.C."/>
            <person name="Hou L."/>
            <person name="Andersen J.H."/>
            <person name="Hansen E.H."/>
            <person name="Altermark B."/>
            <person name="Li C."/>
            <person name="Kuhnert E."/>
            <person name="Cox R.J."/>
            <person name="Crous P.W."/>
            <person name="Spatafora J.W."/>
            <person name="Lail K."/>
            <person name="Amirebrahimi M."/>
            <person name="Lipzen A."/>
            <person name="Pangilinan J."/>
            <person name="Andreopoulos W."/>
            <person name="Hayes R.D."/>
            <person name="Ng V."/>
            <person name="Grigoriev I.V."/>
            <person name="Jackson S.A."/>
            <person name="Sutton T.D.S."/>
            <person name="Dobson A.D.W."/>
            <person name="Rama T."/>
        </authorList>
    </citation>
    <scope>NUCLEOTIDE SEQUENCE</scope>
    <source>
        <strain evidence="3">TS7</strain>
    </source>
</reference>
<dbReference type="InterPro" id="IPR046985">
    <property type="entry name" value="IP5"/>
</dbReference>
<dbReference type="PANTHER" id="PTHR11200:SF286">
    <property type="entry name" value="5-PHOSPHATASE, PUTATIVE (AFU_ORTHOLOGUE AFUA_5G07600)-RELATED"/>
    <property type="match status" value="1"/>
</dbReference>
<name>A0A9P7ZW98_9HYPO</name>
<dbReference type="GeneID" id="70295465"/>
<evidence type="ECO:0000313" key="3">
    <source>
        <dbReference type="EMBL" id="KAG9258738.1"/>
    </source>
</evidence>
<dbReference type="Proteomes" id="UP000887229">
    <property type="component" value="Unassembled WGS sequence"/>
</dbReference>
<proteinExistence type="predicted"/>
<keyword evidence="3" id="KW-0255">Endonuclease</keyword>
<dbReference type="AlphaFoldDB" id="A0A9P7ZW98"/>
<evidence type="ECO:0000256" key="1">
    <source>
        <dbReference type="SAM" id="Phobius"/>
    </source>
</evidence>
<dbReference type="OrthoDB" id="62798at2759"/>
<dbReference type="GO" id="GO:0004519">
    <property type="term" value="F:endonuclease activity"/>
    <property type="evidence" value="ECO:0007669"/>
    <property type="project" value="UniProtKB-KW"/>
</dbReference>
<comment type="caution">
    <text evidence="3">The sequence shown here is derived from an EMBL/GenBank/DDBJ whole genome shotgun (WGS) entry which is preliminary data.</text>
</comment>
<protein>
    <submittedName>
        <fullName evidence="3">Endonuclease/exonuclease/phosphatase</fullName>
    </submittedName>
</protein>
<dbReference type="GO" id="GO:0046856">
    <property type="term" value="P:phosphatidylinositol dephosphorylation"/>
    <property type="evidence" value="ECO:0007669"/>
    <property type="project" value="InterPro"/>
</dbReference>
<dbReference type="Gene3D" id="3.60.10.10">
    <property type="entry name" value="Endonuclease/exonuclease/phosphatase"/>
    <property type="match status" value="1"/>
</dbReference>
<keyword evidence="4" id="KW-1185">Reference proteome</keyword>
<feature type="transmembrane region" description="Helical" evidence="1">
    <location>
        <begin position="429"/>
        <end position="459"/>
    </location>
</feature>
<keyword evidence="1" id="KW-1133">Transmembrane helix</keyword>
<dbReference type="SUPFAM" id="SSF56219">
    <property type="entry name" value="DNase I-like"/>
    <property type="match status" value="1"/>
</dbReference>
<gene>
    <name evidence="3" type="ORF">F5Z01DRAFT_670444</name>
</gene>
<evidence type="ECO:0000259" key="2">
    <source>
        <dbReference type="SMART" id="SM00128"/>
    </source>
</evidence>
<keyword evidence="3" id="KW-0540">Nuclease</keyword>
<dbReference type="InterPro" id="IPR036691">
    <property type="entry name" value="Endo/exonu/phosph_ase_sf"/>
</dbReference>
<dbReference type="GO" id="GO:0004439">
    <property type="term" value="F:phosphatidylinositol-4,5-bisphosphate 5-phosphatase activity"/>
    <property type="evidence" value="ECO:0007669"/>
    <property type="project" value="TreeGrafter"/>
</dbReference>
<feature type="domain" description="Inositol polyphosphate-related phosphatase" evidence="2">
    <location>
        <begin position="4"/>
        <end position="392"/>
    </location>
</feature>
<keyword evidence="3" id="KW-0378">Hydrolase</keyword>
<dbReference type="RefSeq" id="XP_046122662.1">
    <property type="nucleotide sequence ID" value="XM_046264562.1"/>
</dbReference>
<dbReference type="SMART" id="SM00128">
    <property type="entry name" value="IPPc"/>
    <property type="match status" value="1"/>
</dbReference>
<dbReference type="PANTHER" id="PTHR11200">
    <property type="entry name" value="INOSITOL 5-PHOSPHATASE"/>
    <property type="match status" value="1"/>
</dbReference>
<keyword evidence="1" id="KW-0812">Transmembrane</keyword>
<sequence length="466" mass="51169">MAPSALDLLVLTLNCAKELINVGIFAKHLQTALLKEGGGSTLPDVVVFSLQEVAPLGYSFVGGYFLNPYLARFEDAVNLAALNILDDQRAADVVSVTQTQPVDRPKKPYSIVKSGNVGYTAIVLLARNPDQIKDVQEAEIGFGAADMGNKGAVGLRMLFEADNGQETQVTFVATHLAAMEWNLARRNANWASIVRGLTFGNPEDVVAKARRPSSSSAEDNGETRSLLHDENHHARLQKELHAISIFRPSSHLFVAGDLNYRISTTSPPVGASFPSLDPDSEHHYMHFWHLDQLTREKAAGRTLHGLSEVKVTFPPTYKYVVKAKGKDDEAPNWSFAPHRYPSWTDRVLYLDTPSSADHKVDVKGYDALPVIASSDHRAVYLRASVPLLSPGDMEGSLSAESDDPRVKLPLEIDPEAWERRAAARRKEVMVGWGMMIGTTWEGVLALGTLLAVGVGWYWYTTSNARP</sequence>
<evidence type="ECO:0000313" key="4">
    <source>
        <dbReference type="Proteomes" id="UP000887229"/>
    </source>
</evidence>
<accession>A0A9P7ZW98</accession>
<dbReference type="EMBL" id="MU251243">
    <property type="protein sequence ID" value="KAG9258738.1"/>
    <property type="molecule type" value="Genomic_DNA"/>
</dbReference>
<organism evidence="3 4">
    <name type="scientific">Emericellopsis atlantica</name>
    <dbReference type="NCBI Taxonomy" id="2614577"/>
    <lineage>
        <taxon>Eukaryota</taxon>
        <taxon>Fungi</taxon>
        <taxon>Dikarya</taxon>
        <taxon>Ascomycota</taxon>
        <taxon>Pezizomycotina</taxon>
        <taxon>Sordariomycetes</taxon>
        <taxon>Hypocreomycetidae</taxon>
        <taxon>Hypocreales</taxon>
        <taxon>Bionectriaceae</taxon>
        <taxon>Emericellopsis</taxon>
    </lineage>
</organism>
<dbReference type="Pfam" id="PF22669">
    <property type="entry name" value="Exo_endo_phos2"/>
    <property type="match status" value="1"/>
</dbReference>
<dbReference type="InterPro" id="IPR000300">
    <property type="entry name" value="IPPc"/>
</dbReference>